<feature type="domain" description="NADP-dependent oxidoreductase" evidence="1">
    <location>
        <begin position="9"/>
        <end position="277"/>
    </location>
</feature>
<accession>A0ABX1GNA6</accession>
<evidence type="ECO:0000259" key="1">
    <source>
        <dbReference type="Pfam" id="PF00248"/>
    </source>
</evidence>
<dbReference type="PRINTS" id="PR00069">
    <property type="entry name" value="ALDKETRDTASE"/>
</dbReference>
<dbReference type="SUPFAM" id="SSF51430">
    <property type="entry name" value="NAD(P)-linked oxidoreductase"/>
    <property type="match status" value="1"/>
</dbReference>
<dbReference type="PANTHER" id="PTHR43364">
    <property type="entry name" value="NADH-SPECIFIC METHYLGLYOXAL REDUCTASE-RELATED"/>
    <property type="match status" value="1"/>
</dbReference>
<dbReference type="Proteomes" id="UP000718451">
    <property type="component" value="Unassembled WGS sequence"/>
</dbReference>
<dbReference type="RefSeq" id="WP_168551575.1">
    <property type="nucleotide sequence ID" value="NZ_JAAWWL010000001.1"/>
</dbReference>
<protein>
    <submittedName>
        <fullName evidence="2">Aldo/keto reductase</fullName>
    </submittedName>
</protein>
<evidence type="ECO:0000313" key="3">
    <source>
        <dbReference type="Proteomes" id="UP000718451"/>
    </source>
</evidence>
<proteinExistence type="predicted"/>
<dbReference type="InterPro" id="IPR036812">
    <property type="entry name" value="NAD(P)_OxRdtase_dom_sf"/>
</dbReference>
<sequence length="290" mass="32994">MKNNKTFSRIIAGTMTWGSWGKKLSTKEMLELMNYCVSIGITSFDHADIYGDYGNEEEFGKAFNSSAISREEIQIISKCGIQMTNGRPNRVAHYQYDSEYIIWSCERSLSMLQTEYLDLLLLHRPSPLMHPNEVAKAIQKLTKEGKIKSFGVSNFSPSQIAMLEKDIAVQANQVEYSLTHLNPMYDGTFDDCIANERMAMAWSPLGSYFREDGEVTKRIKKVMDELVEKYQCNESQLLLAFMMKHPANIFAVVGTSQKARLKESLEAASIALEHQDWFHLLEASHGHQVP</sequence>
<dbReference type="InterPro" id="IPR020471">
    <property type="entry name" value="AKR"/>
</dbReference>
<reference evidence="2 3" key="1">
    <citation type="submission" date="2020-04" db="EMBL/GenBank/DDBJ databases">
        <authorList>
            <person name="Yoon J."/>
        </authorList>
    </citation>
    <scope>NUCLEOTIDE SEQUENCE [LARGE SCALE GENOMIC DNA]</scope>
    <source>
        <strain evidence="2 3">DJ-13</strain>
    </source>
</reference>
<dbReference type="EMBL" id="JAAWWL010000001">
    <property type="protein sequence ID" value="NKI31400.1"/>
    <property type="molecule type" value="Genomic_DNA"/>
</dbReference>
<dbReference type="Pfam" id="PF00248">
    <property type="entry name" value="Aldo_ket_red"/>
    <property type="match status" value="1"/>
</dbReference>
<organism evidence="2 3">
    <name type="scientific">Croceivirga thetidis</name>
    <dbReference type="NCBI Taxonomy" id="2721623"/>
    <lineage>
        <taxon>Bacteria</taxon>
        <taxon>Pseudomonadati</taxon>
        <taxon>Bacteroidota</taxon>
        <taxon>Flavobacteriia</taxon>
        <taxon>Flavobacteriales</taxon>
        <taxon>Flavobacteriaceae</taxon>
        <taxon>Croceivirga</taxon>
    </lineage>
</organism>
<dbReference type="PANTHER" id="PTHR43364:SF1">
    <property type="entry name" value="OXIDOREDUCTASE YDHF"/>
    <property type="match status" value="1"/>
</dbReference>
<dbReference type="Gene3D" id="3.20.20.100">
    <property type="entry name" value="NADP-dependent oxidoreductase domain"/>
    <property type="match status" value="1"/>
</dbReference>
<evidence type="ECO:0000313" key="2">
    <source>
        <dbReference type="EMBL" id="NKI31400.1"/>
    </source>
</evidence>
<name>A0ABX1GNA6_9FLAO</name>
<comment type="caution">
    <text evidence="2">The sequence shown here is derived from an EMBL/GenBank/DDBJ whole genome shotgun (WGS) entry which is preliminary data.</text>
</comment>
<gene>
    <name evidence="2" type="ORF">HCU67_05550</name>
</gene>
<dbReference type="InterPro" id="IPR050523">
    <property type="entry name" value="AKR_Detox_Biosynth"/>
</dbReference>
<keyword evidence="3" id="KW-1185">Reference proteome</keyword>
<dbReference type="InterPro" id="IPR023210">
    <property type="entry name" value="NADP_OxRdtase_dom"/>
</dbReference>